<proteinExistence type="predicted"/>
<evidence type="ECO:0000313" key="2">
    <source>
        <dbReference type="Proteomes" id="UP000242705"/>
    </source>
</evidence>
<dbReference type="Pfam" id="PF12007">
    <property type="entry name" value="DUF3501"/>
    <property type="match status" value="1"/>
</dbReference>
<dbReference type="Proteomes" id="UP000242705">
    <property type="component" value="Unassembled WGS sequence"/>
</dbReference>
<dbReference type="AlphaFoldDB" id="A0A2T2X125"/>
<accession>A0A2T2X125</accession>
<name>A0A2T2X125_SULTH</name>
<sequence length="193" mass="22631">MRPLTREDIVPIETYEQMREQFRRRIIDIKKVRRVDIGPRISVVFENRDTMRFQVQEMCRIEHITQPELIQQELDVYNDLLPLGYAIGATLLIALSQEDNMPEILRQLSGVEEHVYLETDKFRIHAQAELGRSTEEKTSAVHYLTFTFTKEQVQQFAESEHNTIAIHHPHYDYGVALPEVTKASLLADLIQER</sequence>
<dbReference type="InterPro" id="IPR021890">
    <property type="entry name" value="DUF3501"/>
</dbReference>
<comment type="caution">
    <text evidence="1">The sequence shown here is derived from an EMBL/GenBank/DDBJ whole genome shotgun (WGS) entry which is preliminary data.</text>
</comment>
<evidence type="ECO:0000313" key="1">
    <source>
        <dbReference type="EMBL" id="PSR28187.1"/>
    </source>
</evidence>
<organism evidence="1 2">
    <name type="scientific">Sulfobacillus thermosulfidooxidans</name>
    <dbReference type="NCBI Taxonomy" id="28034"/>
    <lineage>
        <taxon>Bacteria</taxon>
        <taxon>Bacillati</taxon>
        <taxon>Bacillota</taxon>
        <taxon>Clostridia</taxon>
        <taxon>Eubacteriales</taxon>
        <taxon>Clostridiales Family XVII. Incertae Sedis</taxon>
        <taxon>Sulfobacillus</taxon>
    </lineage>
</organism>
<gene>
    <name evidence="1" type="ORF">C7B47_05640</name>
</gene>
<protein>
    <submittedName>
        <fullName evidence="1">DUF3501 domain-containing protein</fullName>
    </submittedName>
</protein>
<reference evidence="1 2" key="1">
    <citation type="journal article" date="2014" name="BMC Genomics">
        <title>Comparison of environmental and isolate Sulfobacillus genomes reveals diverse carbon, sulfur, nitrogen, and hydrogen metabolisms.</title>
        <authorList>
            <person name="Justice N.B."/>
            <person name="Norman A."/>
            <person name="Brown C.T."/>
            <person name="Singh A."/>
            <person name="Thomas B.C."/>
            <person name="Banfield J.F."/>
        </authorList>
    </citation>
    <scope>NUCLEOTIDE SEQUENCE [LARGE SCALE GENOMIC DNA]</scope>
    <source>
        <strain evidence="1">AMDSBA5</strain>
    </source>
</reference>
<dbReference type="EMBL" id="PXYX01000007">
    <property type="protein sequence ID" value="PSR28187.1"/>
    <property type="molecule type" value="Genomic_DNA"/>
</dbReference>